<name>A0ABQ6NH54_9BACL</name>
<keyword evidence="2" id="KW-1185">Reference proteome</keyword>
<organism evidence="1 2">
    <name type="scientific">Paenibacillus glycanilyticus</name>
    <dbReference type="NCBI Taxonomy" id="126569"/>
    <lineage>
        <taxon>Bacteria</taxon>
        <taxon>Bacillati</taxon>
        <taxon>Bacillota</taxon>
        <taxon>Bacilli</taxon>
        <taxon>Bacillales</taxon>
        <taxon>Paenibacillaceae</taxon>
        <taxon>Paenibacillus</taxon>
    </lineage>
</organism>
<gene>
    <name evidence="1" type="ORF">PghCCS26_10420</name>
</gene>
<dbReference type="EMBL" id="BTCL01000003">
    <property type="protein sequence ID" value="GMK43915.1"/>
    <property type="molecule type" value="Genomic_DNA"/>
</dbReference>
<reference evidence="1 2" key="1">
    <citation type="submission" date="2023-05" db="EMBL/GenBank/DDBJ databases">
        <title>Draft genome of Paenibacillus sp. CCS26.</title>
        <authorList>
            <person name="Akita H."/>
            <person name="Shinto Y."/>
            <person name="Kimura Z."/>
        </authorList>
    </citation>
    <scope>NUCLEOTIDE SEQUENCE [LARGE SCALE GENOMIC DNA]</scope>
    <source>
        <strain evidence="1 2">CCS26</strain>
    </source>
</reference>
<protein>
    <submittedName>
        <fullName evidence="1">Uncharacterized protein</fullName>
    </submittedName>
</protein>
<proteinExistence type="predicted"/>
<accession>A0ABQ6NH54</accession>
<comment type="caution">
    <text evidence="1">The sequence shown here is derived from an EMBL/GenBank/DDBJ whole genome shotgun (WGS) entry which is preliminary data.</text>
</comment>
<evidence type="ECO:0000313" key="2">
    <source>
        <dbReference type="Proteomes" id="UP001285921"/>
    </source>
</evidence>
<dbReference type="Proteomes" id="UP001285921">
    <property type="component" value="Unassembled WGS sequence"/>
</dbReference>
<sequence length="80" mass="9863">MDMKKIMIEFDISKPKQKELYDWLERVSKKEFNEETKRYWYEMMNLHKRGHSDRVLGVKRDDSFLVQQPVNNDRLLMVLN</sequence>
<evidence type="ECO:0000313" key="1">
    <source>
        <dbReference type="EMBL" id="GMK43915.1"/>
    </source>
</evidence>